<dbReference type="Gene3D" id="3.40.50.300">
    <property type="entry name" value="P-loop containing nucleotide triphosphate hydrolases"/>
    <property type="match status" value="1"/>
</dbReference>
<feature type="compositionally biased region" description="Low complexity" evidence="2">
    <location>
        <begin position="15"/>
        <end position="26"/>
    </location>
</feature>
<evidence type="ECO:0000313" key="4">
    <source>
        <dbReference type="EMBL" id="THV06983.1"/>
    </source>
</evidence>
<proteinExistence type="predicted"/>
<feature type="domain" description="Nephrocystin 3-like N-terminal" evidence="3">
    <location>
        <begin position="248"/>
        <end position="417"/>
    </location>
</feature>
<dbReference type="PANTHER" id="PTHR10039">
    <property type="entry name" value="AMELOGENIN"/>
    <property type="match status" value="1"/>
</dbReference>
<organism evidence="4 5">
    <name type="scientific">Dendrothele bispora (strain CBS 962.96)</name>
    <dbReference type="NCBI Taxonomy" id="1314807"/>
    <lineage>
        <taxon>Eukaryota</taxon>
        <taxon>Fungi</taxon>
        <taxon>Dikarya</taxon>
        <taxon>Basidiomycota</taxon>
        <taxon>Agaricomycotina</taxon>
        <taxon>Agaricomycetes</taxon>
        <taxon>Agaricomycetidae</taxon>
        <taxon>Agaricales</taxon>
        <taxon>Agaricales incertae sedis</taxon>
        <taxon>Dendrothele</taxon>
    </lineage>
</organism>
<dbReference type="PANTHER" id="PTHR10039:SF14">
    <property type="entry name" value="NACHT DOMAIN-CONTAINING PROTEIN"/>
    <property type="match status" value="1"/>
</dbReference>
<dbReference type="Pfam" id="PF24883">
    <property type="entry name" value="NPHP3_N"/>
    <property type="match status" value="1"/>
</dbReference>
<feature type="region of interest" description="Disordered" evidence="2">
    <location>
        <begin position="1"/>
        <end position="35"/>
    </location>
</feature>
<name>A0A4S8MUN6_DENBC</name>
<protein>
    <recommendedName>
        <fullName evidence="3">Nephrocystin 3-like N-terminal domain-containing protein</fullName>
    </recommendedName>
</protein>
<keyword evidence="5" id="KW-1185">Reference proteome</keyword>
<sequence length="857" mass="97784">MAPQSPLPSYTLQESLTSAKSSSRTSPQQDRPRMSRRLIASMRRVFSTRNAVPVMNELWDVFRNVSTLIPVPGIQVAVGMIDEIKTQVEASSKDMKNSAGIRALESRLRYFKELVEANGYQDETGAKLTQLDSYGPHHETISVFYKRCLETLQISVQELYDERTRDVKIMTIIKSGNYAEKIEEIVTHMSDMFTYIQMQAAIRADVERENEIERRLIQAIPHVEAASDDKVERAPPYEGTYVDIVQRIVDWRDKTTPAIFWLYGLPSSGKTTVLVGAFRKLSQDLTAEFRCTRVIPSYNDVQMIIPTLAWKLQGVNAPYRRQLISRLDRLPEDGRTTDAIRKWSLKQQLMELFIEPFASIPEGQRGKRKVILAIDSLEECFYGAYSAGAANLVEGLLREINEMNDRSQRIKFIIISRDDRGQIRSVLDRPEAAESYSMAEYQSSPVAFKEMMEFYQKELGQLVTFNISDLSSALQELASSTQGYFFLAKANCDMIRKSLDPERKLKDALKNKEFETGVAKYFQNVLDQATTGYDTKDLETFWKALRTITLLQRVMGVEDLALIIDYENAAERLRTGLHRVDSLISTPGRDLLWKKDGGADVIRVQNTEFAEFFGGGKLTLGDNKALETSILECDMAADLLPELKEDEKFDANHPDYQNIYELRGGLRERKINRAIGYACMNWWTHLNKSFEAPPPSQDNMGILVKRQITVIEEIAKLLKKGKRRSWITIIEQDPDGDVKLLAQAINIAWKFLDKNRNMLSEHRWVFGKPTPPDQNQRGVFQYMFSAFTQTSLRLSPSGQPNEIKLDMPDQGFISVQKSLDEALHLAAEAYAEVSNSQYLEDRKLSKAQMKAARLAFN</sequence>
<dbReference type="Proteomes" id="UP000297245">
    <property type="component" value="Unassembled WGS sequence"/>
</dbReference>
<dbReference type="InterPro" id="IPR027417">
    <property type="entry name" value="P-loop_NTPase"/>
</dbReference>
<dbReference type="SUPFAM" id="SSF52540">
    <property type="entry name" value="P-loop containing nucleoside triphosphate hydrolases"/>
    <property type="match status" value="1"/>
</dbReference>
<gene>
    <name evidence="4" type="ORF">K435DRAFT_789071</name>
</gene>
<evidence type="ECO:0000313" key="5">
    <source>
        <dbReference type="Proteomes" id="UP000297245"/>
    </source>
</evidence>
<dbReference type="AlphaFoldDB" id="A0A4S8MUN6"/>
<dbReference type="InterPro" id="IPR056884">
    <property type="entry name" value="NPHP3-like_N"/>
</dbReference>
<evidence type="ECO:0000256" key="2">
    <source>
        <dbReference type="SAM" id="MobiDB-lite"/>
    </source>
</evidence>
<dbReference type="EMBL" id="ML179040">
    <property type="protein sequence ID" value="THV06983.1"/>
    <property type="molecule type" value="Genomic_DNA"/>
</dbReference>
<dbReference type="OrthoDB" id="206617at2759"/>
<reference evidence="4 5" key="1">
    <citation type="journal article" date="2019" name="Nat. Ecol. Evol.">
        <title>Megaphylogeny resolves global patterns of mushroom evolution.</title>
        <authorList>
            <person name="Varga T."/>
            <person name="Krizsan K."/>
            <person name="Foldi C."/>
            <person name="Dima B."/>
            <person name="Sanchez-Garcia M."/>
            <person name="Sanchez-Ramirez S."/>
            <person name="Szollosi G.J."/>
            <person name="Szarkandi J.G."/>
            <person name="Papp V."/>
            <person name="Albert L."/>
            <person name="Andreopoulos W."/>
            <person name="Angelini C."/>
            <person name="Antonin V."/>
            <person name="Barry K.W."/>
            <person name="Bougher N.L."/>
            <person name="Buchanan P."/>
            <person name="Buyck B."/>
            <person name="Bense V."/>
            <person name="Catcheside P."/>
            <person name="Chovatia M."/>
            <person name="Cooper J."/>
            <person name="Damon W."/>
            <person name="Desjardin D."/>
            <person name="Finy P."/>
            <person name="Geml J."/>
            <person name="Haridas S."/>
            <person name="Hughes K."/>
            <person name="Justo A."/>
            <person name="Karasinski D."/>
            <person name="Kautmanova I."/>
            <person name="Kiss B."/>
            <person name="Kocsube S."/>
            <person name="Kotiranta H."/>
            <person name="LaButti K.M."/>
            <person name="Lechner B.E."/>
            <person name="Liimatainen K."/>
            <person name="Lipzen A."/>
            <person name="Lukacs Z."/>
            <person name="Mihaltcheva S."/>
            <person name="Morgado L.N."/>
            <person name="Niskanen T."/>
            <person name="Noordeloos M.E."/>
            <person name="Ohm R.A."/>
            <person name="Ortiz-Santana B."/>
            <person name="Ovrebo C."/>
            <person name="Racz N."/>
            <person name="Riley R."/>
            <person name="Savchenko A."/>
            <person name="Shiryaev A."/>
            <person name="Soop K."/>
            <person name="Spirin V."/>
            <person name="Szebenyi C."/>
            <person name="Tomsovsky M."/>
            <person name="Tulloss R.E."/>
            <person name="Uehling J."/>
            <person name="Grigoriev I.V."/>
            <person name="Vagvolgyi C."/>
            <person name="Papp T."/>
            <person name="Martin F.M."/>
            <person name="Miettinen O."/>
            <person name="Hibbett D.S."/>
            <person name="Nagy L.G."/>
        </authorList>
    </citation>
    <scope>NUCLEOTIDE SEQUENCE [LARGE SCALE GENOMIC DNA]</scope>
    <source>
        <strain evidence="4 5">CBS 962.96</strain>
    </source>
</reference>
<evidence type="ECO:0000259" key="3">
    <source>
        <dbReference type="Pfam" id="PF24883"/>
    </source>
</evidence>
<evidence type="ECO:0000256" key="1">
    <source>
        <dbReference type="ARBA" id="ARBA00022737"/>
    </source>
</evidence>
<accession>A0A4S8MUN6</accession>
<keyword evidence="1" id="KW-0677">Repeat</keyword>